<dbReference type="OrthoDB" id="912978at2759"/>
<dbReference type="AlphaFoldDB" id="A0A9N7MQS1"/>
<dbReference type="Pfam" id="PF13952">
    <property type="entry name" value="DUF4216"/>
    <property type="match status" value="1"/>
</dbReference>
<protein>
    <recommendedName>
        <fullName evidence="2">DUF4216 domain-containing protein</fullName>
    </recommendedName>
</protein>
<dbReference type="Proteomes" id="UP001153555">
    <property type="component" value="Unassembled WGS sequence"/>
</dbReference>
<name>A0A9N7MQS1_STRHE</name>
<dbReference type="InterPro" id="IPR025312">
    <property type="entry name" value="DUF4216"/>
</dbReference>
<keyword evidence="4" id="KW-1185">Reference proteome</keyword>
<feature type="region of interest" description="Disordered" evidence="1">
    <location>
        <begin position="1"/>
        <end position="30"/>
    </location>
</feature>
<comment type="caution">
    <text evidence="3">The sequence shown here is derived from an EMBL/GenBank/DDBJ whole genome shotgun (WGS) entry which is preliminary data.</text>
</comment>
<evidence type="ECO:0000313" key="4">
    <source>
        <dbReference type="Proteomes" id="UP001153555"/>
    </source>
</evidence>
<evidence type="ECO:0000256" key="1">
    <source>
        <dbReference type="SAM" id="MobiDB-lite"/>
    </source>
</evidence>
<feature type="domain" description="DUF4216" evidence="2">
    <location>
        <begin position="168"/>
        <end position="243"/>
    </location>
</feature>
<gene>
    <name evidence="3" type="ORF">SHERM_16881</name>
</gene>
<dbReference type="PANTHER" id="PTHR48258">
    <property type="entry name" value="DUF4218 DOMAIN-CONTAINING PROTEIN-RELATED"/>
    <property type="match status" value="1"/>
</dbReference>
<accession>A0A9N7MQS1</accession>
<dbReference type="PANTHER" id="PTHR48258:SF12">
    <property type="entry name" value="TRANSPOSON PROTEIN, CACTA, EN_SPM SUB-CLASS"/>
    <property type="match status" value="1"/>
</dbReference>
<proteinExistence type="predicted"/>
<evidence type="ECO:0000259" key="2">
    <source>
        <dbReference type="Pfam" id="PF13952"/>
    </source>
</evidence>
<organism evidence="3 4">
    <name type="scientific">Striga hermonthica</name>
    <name type="common">Purple witchweed</name>
    <name type="synonym">Buchnera hermonthica</name>
    <dbReference type="NCBI Taxonomy" id="68872"/>
    <lineage>
        <taxon>Eukaryota</taxon>
        <taxon>Viridiplantae</taxon>
        <taxon>Streptophyta</taxon>
        <taxon>Embryophyta</taxon>
        <taxon>Tracheophyta</taxon>
        <taxon>Spermatophyta</taxon>
        <taxon>Magnoliopsida</taxon>
        <taxon>eudicotyledons</taxon>
        <taxon>Gunneridae</taxon>
        <taxon>Pentapetalae</taxon>
        <taxon>asterids</taxon>
        <taxon>lamiids</taxon>
        <taxon>Lamiales</taxon>
        <taxon>Orobanchaceae</taxon>
        <taxon>Buchnereae</taxon>
        <taxon>Striga</taxon>
    </lineage>
</organism>
<sequence>MVNEDGVLPGEVSDTSGGEGSEGSDEKKQQAHRYVLMNSGLVDEYIKEFENLTKRRLRSRTRASAEIQKVVNRDFASWFSRRMMNIDGLEEVSDDIKFLARGPLDHARRYSSYNINGLRFRTMNREEGLKTQNSGVFLFAGTPSVASSRDVHGVVGDVAYYGKLIDIVELNYYGRFFVTLFKCIWANTTTSRGIRKDCFGFTEVNFSNRIHIGDSIDDEPYILPVQAQMVFYVTNELDKEWSVAIPCKPRDSFDMGGNEYNCMHEIAPFSVDKQDIIFSNDIENLCLARDKMDDEATHIVENVDDVNNMDKTG</sequence>
<dbReference type="EMBL" id="CACSLK010015718">
    <property type="protein sequence ID" value="CAA0817214.1"/>
    <property type="molecule type" value="Genomic_DNA"/>
</dbReference>
<evidence type="ECO:0000313" key="3">
    <source>
        <dbReference type="EMBL" id="CAA0817214.1"/>
    </source>
</evidence>
<reference evidence="3" key="1">
    <citation type="submission" date="2019-12" db="EMBL/GenBank/DDBJ databases">
        <authorList>
            <person name="Scholes J."/>
        </authorList>
    </citation>
    <scope>NUCLEOTIDE SEQUENCE</scope>
</reference>